<keyword evidence="1" id="KW-0472">Membrane</keyword>
<dbReference type="KEGG" id="fne:FSDG_01242"/>
<reference evidence="2 3" key="1">
    <citation type="submission" date="2013-11" db="EMBL/GenBank/DDBJ databases">
        <title>The Genome Sequence of Fusobacterium sp. 7_1.</title>
        <authorList>
            <consortium name="The Broad Institute Genome Sequencing Platform"/>
            <person name="Earl A."/>
            <person name="Ward D."/>
            <person name="Feldgarden M."/>
            <person name="Gevers D."/>
            <person name="Strauss J."/>
            <person name="Ambrose C.E."/>
            <person name="Allen-Vercoe E."/>
            <person name="Walker B."/>
            <person name="Young S.K."/>
            <person name="Zeng Q."/>
            <person name="Gargeya S."/>
            <person name="Fitzgerald M."/>
            <person name="Haas B."/>
            <person name="Abouelleil A."/>
            <person name="Alvarado L."/>
            <person name="Arachchi H.M."/>
            <person name="Berlin A.M."/>
            <person name="Chapman S.B."/>
            <person name="Goldberg J."/>
            <person name="Griggs A."/>
            <person name="Gujja S."/>
            <person name="Hansen M."/>
            <person name="Howarth C."/>
            <person name="Imamovic A."/>
            <person name="Larimer J."/>
            <person name="McCowen C."/>
            <person name="Montmayeur A."/>
            <person name="Murphy C."/>
            <person name="Neiman D."/>
            <person name="Pearson M."/>
            <person name="Priest M."/>
            <person name="Roberts A."/>
            <person name="Saif S."/>
            <person name="Shea T."/>
            <person name="Sisk P."/>
            <person name="Sykes S."/>
            <person name="Wortman J."/>
            <person name="Nusbaum C."/>
            <person name="Birren B."/>
        </authorList>
    </citation>
    <scope>NUCLEOTIDE SEQUENCE [LARGE SCALE GENOMIC DNA]</scope>
    <source>
        <strain evidence="2 3">7_1</strain>
    </source>
</reference>
<dbReference type="HOGENOM" id="CLU_1466921_0_0_0"/>
<evidence type="ECO:0000256" key="1">
    <source>
        <dbReference type="SAM" id="Phobius"/>
    </source>
</evidence>
<protein>
    <submittedName>
        <fullName evidence="2">Uncharacterized protein</fullName>
    </submittedName>
</protein>
<keyword evidence="1" id="KW-1133">Transmembrane helix</keyword>
<keyword evidence="1" id="KW-0812">Transmembrane</keyword>
<dbReference type="AlphaFoldDB" id="A0A140PTI9"/>
<feature type="transmembrane region" description="Helical" evidence="1">
    <location>
        <begin position="146"/>
        <end position="168"/>
    </location>
</feature>
<dbReference type="Proteomes" id="UP000002799">
    <property type="component" value="Chromosome"/>
</dbReference>
<proteinExistence type="predicted"/>
<organism evidence="2 3">
    <name type="scientific">Fusobacterium animalis 7_1</name>
    <dbReference type="NCBI Taxonomy" id="457405"/>
    <lineage>
        <taxon>Bacteria</taxon>
        <taxon>Fusobacteriati</taxon>
        <taxon>Fusobacteriota</taxon>
        <taxon>Fusobacteriia</taxon>
        <taxon>Fusobacteriales</taxon>
        <taxon>Fusobacteriaceae</taxon>
        <taxon>Fusobacterium</taxon>
    </lineage>
</organism>
<name>A0A140PTI9_9FUSO</name>
<feature type="transmembrane region" description="Helical" evidence="1">
    <location>
        <begin position="6"/>
        <end position="24"/>
    </location>
</feature>
<feature type="transmembrane region" description="Helical" evidence="1">
    <location>
        <begin position="121"/>
        <end position="140"/>
    </location>
</feature>
<dbReference type="RefSeq" id="WP_008701414.1">
    <property type="nucleotide sequence ID" value="NZ_AKBT01000001.1"/>
</dbReference>
<dbReference type="EMBL" id="CP007062">
    <property type="protein sequence ID" value="EEO42683.1"/>
    <property type="molecule type" value="Genomic_DNA"/>
</dbReference>
<evidence type="ECO:0000313" key="3">
    <source>
        <dbReference type="Proteomes" id="UP000002799"/>
    </source>
</evidence>
<sequence>MKYLIYIFIFSFFYKLFNNLYDLHRMSLLENHFKDWLKNPKNTKIFAEQQEVLNLLKKAKVKDKNVPITQHTGYNKFVIINASIQTNFLNRSDIFTVEITIMFWEAIGVFRNEIKNCINPLYWLNIILFAPKHLLIYLGGNPENHIFKILNTLLTFIFWIIGLTLSIFQEEIKTFILSHFP</sequence>
<accession>A0A140PTI9</accession>
<dbReference type="GeneID" id="79810348"/>
<gene>
    <name evidence="2" type="ORF">FSDG_01242</name>
</gene>
<evidence type="ECO:0000313" key="2">
    <source>
        <dbReference type="EMBL" id="EEO42683.1"/>
    </source>
</evidence>